<feature type="compositionally biased region" description="Polar residues" evidence="2">
    <location>
        <begin position="370"/>
        <end position="379"/>
    </location>
</feature>
<dbReference type="Proteomes" id="UP001610334">
    <property type="component" value="Unassembled WGS sequence"/>
</dbReference>
<keyword evidence="1" id="KW-0863">Zinc-finger</keyword>
<dbReference type="Gene3D" id="2.30.40.10">
    <property type="entry name" value="Urease, subunit C, domain 1"/>
    <property type="match status" value="1"/>
</dbReference>
<dbReference type="PANTHER" id="PTHR22642:SF20">
    <property type="entry name" value="AMIDOHYDROLASE 3 DOMAIN-CONTAINING PROTEIN"/>
    <property type="match status" value="1"/>
</dbReference>
<keyword evidence="5" id="KW-1185">Reference proteome</keyword>
<dbReference type="SUPFAM" id="SSF51556">
    <property type="entry name" value="Metallo-dependent hydrolases"/>
    <property type="match status" value="1"/>
</dbReference>
<dbReference type="Gene3D" id="3.30.40.10">
    <property type="entry name" value="Zinc/RING finger domain, C3HC4 (zinc finger)"/>
    <property type="match status" value="1"/>
</dbReference>
<gene>
    <name evidence="4" type="ORF">BJX63DRAFT_422656</name>
</gene>
<dbReference type="SUPFAM" id="SSF51338">
    <property type="entry name" value="Composite domain of metallo-dependent hydrolases"/>
    <property type="match status" value="1"/>
</dbReference>
<feature type="compositionally biased region" description="Basic and acidic residues" evidence="2">
    <location>
        <begin position="57"/>
        <end position="72"/>
    </location>
</feature>
<comment type="caution">
    <text evidence="4">The sequence shown here is derived from an EMBL/GenBank/DDBJ whole genome shotgun (WGS) entry which is preliminary data.</text>
</comment>
<accession>A0ABR4H716</accession>
<dbReference type="Pfam" id="PF13639">
    <property type="entry name" value="zf-RING_2"/>
    <property type="match status" value="1"/>
</dbReference>
<dbReference type="Gene3D" id="3.20.20.140">
    <property type="entry name" value="Metal-dependent hydrolases"/>
    <property type="match status" value="1"/>
</dbReference>
<dbReference type="InterPro" id="IPR033932">
    <property type="entry name" value="YtcJ-like"/>
</dbReference>
<dbReference type="SUPFAM" id="SSF57850">
    <property type="entry name" value="RING/U-box"/>
    <property type="match status" value="1"/>
</dbReference>
<dbReference type="SMART" id="SM00184">
    <property type="entry name" value="RING"/>
    <property type="match status" value="1"/>
</dbReference>
<feature type="compositionally biased region" description="Basic and acidic residues" evidence="2">
    <location>
        <begin position="380"/>
        <end position="389"/>
    </location>
</feature>
<feature type="region of interest" description="Disordered" evidence="2">
    <location>
        <begin position="349"/>
        <end position="397"/>
    </location>
</feature>
<evidence type="ECO:0000256" key="2">
    <source>
        <dbReference type="SAM" id="MobiDB-lite"/>
    </source>
</evidence>
<dbReference type="InterPro" id="IPR032466">
    <property type="entry name" value="Metal_Hydrolase"/>
</dbReference>
<evidence type="ECO:0000313" key="4">
    <source>
        <dbReference type="EMBL" id="KAL2811064.1"/>
    </source>
</evidence>
<proteinExistence type="predicted"/>
<name>A0ABR4H716_9EURO</name>
<feature type="compositionally biased region" description="Polar residues" evidence="2">
    <location>
        <begin position="169"/>
        <end position="181"/>
    </location>
</feature>
<feature type="compositionally biased region" description="Low complexity" evidence="2">
    <location>
        <begin position="352"/>
        <end position="365"/>
    </location>
</feature>
<dbReference type="InterPro" id="IPR011059">
    <property type="entry name" value="Metal-dep_hydrolase_composite"/>
</dbReference>
<feature type="region of interest" description="Disordered" evidence="2">
    <location>
        <begin position="40"/>
        <end position="87"/>
    </location>
</feature>
<dbReference type="PANTHER" id="PTHR22642">
    <property type="entry name" value="IMIDAZOLONEPROPIONASE"/>
    <property type="match status" value="1"/>
</dbReference>
<dbReference type="InterPro" id="IPR013108">
    <property type="entry name" value="Amidohydro_3"/>
</dbReference>
<dbReference type="PROSITE" id="PS50089">
    <property type="entry name" value="ZF_RING_2"/>
    <property type="match status" value="1"/>
</dbReference>
<sequence>MADAGSEDRVTCHACGQVWPRNSEQGLECPYCGSDFTEIVSNDAQIEIPPDTDPDPEFSHPDPPETFPDHHRSPPRPPVNPWADHNPWAFNDDDMHGWDSGPRVTHRSFQSPNGSYIFHGSIRTHGLPPRRVPGAQRNRDFDPIMRDMEQIFQSMHEADRERASHAQGPGSSRSSQATFTFANRPMHHPPGGLFPRDADGPQPMGSPLGTLSNATQQQQQQQQQSGAPNMRVMGGGAPLALISALLNIGHNGDAVYSQEELDRVISQLVEQNNHSAVPPAAQDAIQALPKKAADAEILGSEGKAECSICMDSVKIGDEVTVLPCTHWFHPQCIEMWLNQHNTCPHCRRGIDPNTTTGATNTAPQTRRSDSISGSSTHQSHTSDEDRESQMSRGEGSSGWAGWTLFRNAIVTSSTQPTATTLVIEDDQIIYVGSEQNAPTSDKQVDLAGRRVLPGFIDGHMHLLLFGASLSKIDLSPCKSLSDIRSTIKAGAAARPNAPRLFCSGWMHSMTDNLALASMLDDLDPRPIFIDAKDLHSAWCNSAALADLGVTAATPDPEGGSISRDEAGNPSGLLSESAAVTIVWPHVAKVATAEEKRGYVRDAVRAYNAAGYTGMIEMATDENIWDVVCDLREHEEIPIRLAMHWIITPAATEEAVLRQVDRAIELYKTYNKRTSPDFRIAGIKLICDGVVDACTAALLEPYSHNVEASINASPLWNPSLLRAAVQHADAAGLQCALHAIGDAAVRLAIDTLETVAPKDGTPKRHRIEHLELTSPSDAARLASLGITASIQPVHADPAILRAWPRLLGPERVARAFAYREFLENDAKVAIGTDSPTAPHLPFPNLYTATTRRSAREPTLTQTVNEGFKLELAQAVHAATWGAAYSCFADDVVGSLEVGKKADFVVVEMEWEDGGRSLLDARVVETWFGGRRVFANSA</sequence>
<evidence type="ECO:0000313" key="5">
    <source>
        <dbReference type="Proteomes" id="UP001610334"/>
    </source>
</evidence>
<feature type="domain" description="RING-type" evidence="3">
    <location>
        <begin position="306"/>
        <end position="347"/>
    </location>
</feature>
<dbReference type="Pfam" id="PF07969">
    <property type="entry name" value="Amidohydro_3"/>
    <property type="match status" value="1"/>
</dbReference>
<dbReference type="Gene3D" id="3.10.310.70">
    <property type="match status" value="1"/>
</dbReference>
<evidence type="ECO:0000259" key="3">
    <source>
        <dbReference type="PROSITE" id="PS50089"/>
    </source>
</evidence>
<reference evidence="4 5" key="1">
    <citation type="submission" date="2024-07" db="EMBL/GenBank/DDBJ databases">
        <title>Section-level genome sequencing and comparative genomics of Aspergillus sections Usti and Cavernicolus.</title>
        <authorList>
            <consortium name="Lawrence Berkeley National Laboratory"/>
            <person name="Nybo J.L."/>
            <person name="Vesth T.C."/>
            <person name="Theobald S."/>
            <person name="Frisvad J.C."/>
            <person name="Larsen T.O."/>
            <person name="Kjaerboelling I."/>
            <person name="Rothschild-Mancinelli K."/>
            <person name="Lyhne E.K."/>
            <person name="Kogle M.E."/>
            <person name="Barry K."/>
            <person name="Clum A."/>
            <person name="Na H."/>
            <person name="Ledsgaard L."/>
            <person name="Lin J."/>
            <person name="Lipzen A."/>
            <person name="Kuo A."/>
            <person name="Riley R."/>
            <person name="Mondo S."/>
            <person name="Labutti K."/>
            <person name="Haridas S."/>
            <person name="Pangalinan J."/>
            <person name="Salamov A.A."/>
            <person name="Simmons B.A."/>
            <person name="Magnuson J.K."/>
            <person name="Chen J."/>
            <person name="Drula E."/>
            <person name="Henrissat B."/>
            <person name="Wiebenga A."/>
            <person name="Lubbers R.J."/>
            <person name="Gomes A.C."/>
            <person name="Makela M.R."/>
            <person name="Stajich J."/>
            <person name="Grigoriev I.V."/>
            <person name="Mortensen U.H."/>
            <person name="De Vries R.P."/>
            <person name="Baker S.E."/>
            <person name="Andersen M.R."/>
        </authorList>
    </citation>
    <scope>NUCLEOTIDE SEQUENCE [LARGE SCALE GENOMIC DNA]</scope>
    <source>
        <strain evidence="4 5">CBS 588.65</strain>
    </source>
</reference>
<evidence type="ECO:0000256" key="1">
    <source>
        <dbReference type="PROSITE-ProRule" id="PRU00175"/>
    </source>
</evidence>
<keyword evidence="1" id="KW-0479">Metal-binding</keyword>
<protein>
    <submittedName>
        <fullName evidence="4">Amidohydrolase family-domain-containing protein</fullName>
    </submittedName>
</protein>
<dbReference type="InterPro" id="IPR001841">
    <property type="entry name" value="Znf_RING"/>
</dbReference>
<keyword evidence="1" id="KW-0862">Zinc</keyword>
<dbReference type="CDD" id="cd01300">
    <property type="entry name" value="YtcJ_like"/>
    <property type="match status" value="1"/>
</dbReference>
<feature type="region of interest" description="Disordered" evidence="2">
    <location>
        <begin position="155"/>
        <end position="232"/>
    </location>
</feature>
<organism evidence="4 5">
    <name type="scientific">Aspergillus granulosus</name>
    <dbReference type="NCBI Taxonomy" id="176169"/>
    <lineage>
        <taxon>Eukaryota</taxon>
        <taxon>Fungi</taxon>
        <taxon>Dikarya</taxon>
        <taxon>Ascomycota</taxon>
        <taxon>Pezizomycotina</taxon>
        <taxon>Eurotiomycetes</taxon>
        <taxon>Eurotiomycetidae</taxon>
        <taxon>Eurotiales</taxon>
        <taxon>Aspergillaceae</taxon>
        <taxon>Aspergillus</taxon>
        <taxon>Aspergillus subgen. Nidulantes</taxon>
    </lineage>
</organism>
<dbReference type="EMBL" id="JBFXLT010000063">
    <property type="protein sequence ID" value="KAL2811064.1"/>
    <property type="molecule type" value="Genomic_DNA"/>
</dbReference>
<dbReference type="InterPro" id="IPR013083">
    <property type="entry name" value="Znf_RING/FYVE/PHD"/>
</dbReference>